<dbReference type="Proteomes" id="UP001378956">
    <property type="component" value="Unassembled WGS sequence"/>
</dbReference>
<organism evidence="1 2">
    <name type="scientific">Pedobacter panaciterrae</name>
    <dbReference type="NCBI Taxonomy" id="363849"/>
    <lineage>
        <taxon>Bacteria</taxon>
        <taxon>Pseudomonadati</taxon>
        <taxon>Bacteroidota</taxon>
        <taxon>Sphingobacteriia</taxon>
        <taxon>Sphingobacteriales</taxon>
        <taxon>Sphingobacteriaceae</taxon>
        <taxon>Pedobacter</taxon>
    </lineage>
</organism>
<comment type="caution">
    <text evidence="1">The sequence shown here is derived from an EMBL/GenBank/DDBJ whole genome shotgun (WGS) entry which is preliminary data.</text>
</comment>
<sequence>MILCCATATLKAQHSFAFNNGPAMHKFQDSLSRLSDETFNATSNSERYTKNAAFIKTLVNSLKTQGSFLYPFDSLKKITILKSPDNSFRIFSWYVPLDDGSYRFFGTIQIATKDGKLKMFPLIDDTANIKDTNGINGNKNWYGARYYEIIPVIMNGQQPYYVLIGWKGNSLKTSKKVIDVLSFNKEQQPIFGKPVFEEAKSKATRNRIVFEYNKQNTMTVTLDKNVNMIVFDHLAPISEEMMGNFEYYASDLSFDAYKLLNGRLKLVENIELKNEPNQMDDLFSDPKDKKIKAIKKL</sequence>
<dbReference type="RefSeq" id="WP_337716624.1">
    <property type="nucleotide sequence ID" value="NZ_JBBEUB010000004.1"/>
</dbReference>
<evidence type="ECO:0000313" key="1">
    <source>
        <dbReference type="EMBL" id="MEJ2903355.1"/>
    </source>
</evidence>
<accession>A0ABU8NPH2</accession>
<name>A0ABU8NPH2_9SPHI</name>
<reference evidence="1 2" key="1">
    <citation type="submission" date="2024-03" db="EMBL/GenBank/DDBJ databases">
        <title>Sequence of Lycoming College Course Isolates.</title>
        <authorList>
            <person name="Plotts O."/>
            <person name="Newman J."/>
        </authorList>
    </citation>
    <scope>NUCLEOTIDE SEQUENCE [LARGE SCALE GENOMIC DNA]</scope>
    <source>
        <strain evidence="1 2">CJB-3</strain>
    </source>
</reference>
<protein>
    <submittedName>
        <fullName evidence="1">Uncharacterized protein</fullName>
    </submittedName>
</protein>
<dbReference type="EMBL" id="JBBEUB010000004">
    <property type="protein sequence ID" value="MEJ2903355.1"/>
    <property type="molecule type" value="Genomic_DNA"/>
</dbReference>
<evidence type="ECO:0000313" key="2">
    <source>
        <dbReference type="Proteomes" id="UP001378956"/>
    </source>
</evidence>
<proteinExistence type="predicted"/>
<keyword evidence="2" id="KW-1185">Reference proteome</keyword>
<gene>
    <name evidence="1" type="ORF">WAE58_13005</name>
</gene>